<dbReference type="InterPro" id="IPR016039">
    <property type="entry name" value="Thiolase-like"/>
</dbReference>
<protein>
    <submittedName>
        <fullName evidence="2">3-oxoacyl-ACP synthase</fullName>
    </submittedName>
</protein>
<dbReference type="Pfam" id="PF13723">
    <property type="entry name" value="Ketoacyl-synt_2"/>
    <property type="match status" value="1"/>
</dbReference>
<evidence type="ECO:0000259" key="1">
    <source>
        <dbReference type="Pfam" id="PF13723"/>
    </source>
</evidence>
<dbReference type="EMBL" id="BSOU01000005">
    <property type="protein sequence ID" value="GLR75404.1"/>
    <property type="molecule type" value="Genomic_DNA"/>
</dbReference>
<name>A0ABQ6AN63_9GAMM</name>
<gene>
    <name evidence="2" type="ORF">GCM10007855_22780</name>
</gene>
<evidence type="ECO:0000313" key="3">
    <source>
        <dbReference type="Proteomes" id="UP001156660"/>
    </source>
</evidence>
<accession>A0ABQ6AN63</accession>
<organism evidence="2 3">
    <name type="scientific">Aliivibrio sifiae</name>
    <dbReference type="NCBI Taxonomy" id="566293"/>
    <lineage>
        <taxon>Bacteria</taxon>
        <taxon>Pseudomonadati</taxon>
        <taxon>Pseudomonadota</taxon>
        <taxon>Gammaproteobacteria</taxon>
        <taxon>Vibrionales</taxon>
        <taxon>Vibrionaceae</taxon>
        <taxon>Aliivibrio</taxon>
    </lineage>
</organism>
<dbReference type="Proteomes" id="UP001156660">
    <property type="component" value="Unassembled WGS sequence"/>
</dbReference>
<comment type="caution">
    <text evidence="2">The sequence shown here is derived from an EMBL/GenBank/DDBJ whole genome shotgun (WGS) entry which is preliminary data.</text>
</comment>
<dbReference type="SUPFAM" id="SSF53901">
    <property type="entry name" value="Thiolase-like"/>
    <property type="match status" value="1"/>
</dbReference>
<reference evidence="3" key="1">
    <citation type="journal article" date="2019" name="Int. J. Syst. Evol. Microbiol.">
        <title>The Global Catalogue of Microorganisms (GCM) 10K type strain sequencing project: providing services to taxonomists for standard genome sequencing and annotation.</title>
        <authorList>
            <consortium name="The Broad Institute Genomics Platform"/>
            <consortium name="The Broad Institute Genome Sequencing Center for Infectious Disease"/>
            <person name="Wu L."/>
            <person name="Ma J."/>
        </authorList>
    </citation>
    <scope>NUCLEOTIDE SEQUENCE [LARGE SCALE GENOMIC DNA]</scope>
    <source>
        <strain evidence="3">NBRC 105001</strain>
    </source>
</reference>
<evidence type="ECO:0000313" key="2">
    <source>
        <dbReference type="EMBL" id="GLR75404.1"/>
    </source>
</evidence>
<sequence length="248" mass="27637">MFLLLVGIMAYANFNIIDWHAISAGIESKAAWRQWQENNFTWPEGEKASVDKIPAMARRRMSSLSKLAVQTALLLIEDQNVDYLVFASRHGELTRTSALLEDILTGNDASPMAFSQSVHNTAAGLFTITAKQSIPVTSIAAGENTFHSALIEASAYLYDNPSHRVLVVDFDEPLPSHYEIFEKKGYQGYALGMILSAGEDIRVEWCNKPSVSPEVLPHGLQCIANLVGSNEQWEVNSQSTQWIWTYNK</sequence>
<keyword evidence="3" id="KW-1185">Reference proteome</keyword>
<proteinExistence type="predicted"/>
<dbReference type="InterPro" id="IPR014030">
    <property type="entry name" value="Ketoacyl_synth_N"/>
</dbReference>
<feature type="domain" description="Beta-ketoacyl synthase-like N-terminal" evidence="1">
    <location>
        <begin position="32"/>
        <end position="244"/>
    </location>
</feature>